<dbReference type="Proteomes" id="UP000410492">
    <property type="component" value="Unassembled WGS sequence"/>
</dbReference>
<keyword evidence="3" id="KW-1185">Reference proteome</keyword>
<protein>
    <submittedName>
        <fullName evidence="2">Uncharacterized protein</fullName>
    </submittedName>
</protein>
<accession>A0A653BQL1</accession>
<dbReference type="OrthoDB" id="6681919at2759"/>
<proteinExistence type="predicted"/>
<dbReference type="AlphaFoldDB" id="A0A653BQL1"/>
<evidence type="ECO:0000313" key="2">
    <source>
        <dbReference type="EMBL" id="VEN37891.1"/>
    </source>
</evidence>
<name>A0A653BQL1_CALMS</name>
<organism evidence="2 3">
    <name type="scientific">Callosobruchus maculatus</name>
    <name type="common">Southern cowpea weevil</name>
    <name type="synonym">Pulse bruchid</name>
    <dbReference type="NCBI Taxonomy" id="64391"/>
    <lineage>
        <taxon>Eukaryota</taxon>
        <taxon>Metazoa</taxon>
        <taxon>Ecdysozoa</taxon>
        <taxon>Arthropoda</taxon>
        <taxon>Hexapoda</taxon>
        <taxon>Insecta</taxon>
        <taxon>Pterygota</taxon>
        <taxon>Neoptera</taxon>
        <taxon>Endopterygota</taxon>
        <taxon>Coleoptera</taxon>
        <taxon>Polyphaga</taxon>
        <taxon>Cucujiformia</taxon>
        <taxon>Chrysomeloidea</taxon>
        <taxon>Chrysomelidae</taxon>
        <taxon>Bruchinae</taxon>
        <taxon>Bruchini</taxon>
        <taxon>Callosobruchus</taxon>
    </lineage>
</organism>
<dbReference type="EMBL" id="CAACVG010003852">
    <property type="protein sequence ID" value="VEN37891.1"/>
    <property type="molecule type" value="Genomic_DNA"/>
</dbReference>
<sequence>MRELIPVPQGSMNDLLLNVGPRNVAFNVSNGYYGYQSHAHFPDRDRSNNNQAPVKMEVQQVNSQEHVQIEIQNAFWRDLDPYLNRKRQRDVAEDLGTAKRRKESSSDYHEPLFFSKPPVVQNTGHLRNPTHNVPDLPRCSMGQYF</sequence>
<evidence type="ECO:0000256" key="1">
    <source>
        <dbReference type="SAM" id="MobiDB-lite"/>
    </source>
</evidence>
<feature type="region of interest" description="Disordered" evidence="1">
    <location>
        <begin position="87"/>
        <end position="114"/>
    </location>
</feature>
<gene>
    <name evidence="2" type="ORF">CALMAC_LOCUS2975</name>
</gene>
<evidence type="ECO:0000313" key="3">
    <source>
        <dbReference type="Proteomes" id="UP000410492"/>
    </source>
</evidence>
<reference evidence="2 3" key="1">
    <citation type="submission" date="2019-01" db="EMBL/GenBank/DDBJ databases">
        <authorList>
            <person name="Sayadi A."/>
        </authorList>
    </citation>
    <scope>NUCLEOTIDE SEQUENCE [LARGE SCALE GENOMIC DNA]</scope>
</reference>